<dbReference type="InterPro" id="IPR029503">
    <property type="entry name" value="PTS_EIIB_mannitol"/>
</dbReference>
<gene>
    <name evidence="19" type="ORF">ACFO4N_16505</name>
</gene>
<keyword evidence="14 16" id="KW-0472">Membrane</keyword>
<dbReference type="PROSITE" id="PS51099">
    <property type="entry name" value="PTS_EIIB_TYPE_2"/>
    <property type="match status" value="1"/>
</dbReference>
<dbReference type="RefSeq" id="WP_376847451.1">
    <property type="nucleotide sequence ID" value="NZ_JBHSFW010000019.1"/>
</dbReference>
<feature type="domain" description="PTS EIIB type-2" evidence="17">
    <location>
        <begin position="394"/>
        <end position="487"/>
    </location>
</feature>
<comment type="catalytic activity">
    <reaction evidence="1">
        <text>D-mannitol(out) + N(pros)-phospho-L-histidyl-[protein] = D-mannitol 1-phosphate(in) + L-histidyl-[protein]</text>
        <dbReference type="Rhea" id="RHEA:33363"/>
        <dbReference type="Rhea" id="RHEA-COMP:9745"/>
        <dbReference type="Rhea" id="RHEA-COMP:9746"/>
        <dbReference type="ChEBI" id="CHEBI:16899"/>
        <dbReference type="ChEBI" id="CHEBI:29979"/>
        <dbReference type="ChEBI" id="CHEBI:61381"/>
        <dbReference type="ChEBI" id="CHEBI:64837"/>
        <dbReference type="EC" id="2.7.1.197"/>
    </reaction>
</comment>
<keyword evidence="12 16" id="KW-0812">Transmembrane</keyword>
<feature type="transmembrane region" description="Helical" evidence="16">
    <location>
        <begin position="61"/>
        <end position="81"/>
    </location>
</feature>
<comment type="caution">
    <text evidence="19">The sequence shown here is derived from an EMBL/GenBank/DDBJ whole genome shotgun (WGS) entry which is preliminary data.</text>
</comment>
<feature type="transmembrane region" description="Helical" evidence="16">
    <location>
        <begin position="255"/>
        <end position="276"/>
    </location>
</feature>
<evidence type="ECO:0000259" key="18">
    <source>
        <dbReference type="PROSITE" id="PS51104"/>
    </source>
</evidence>
<accession>A0ABV9GUD0</accession>
<dbReference type="CDD" id="cd05567">
    <property type="entry name" value="PTS_IIB_mannitol"/>
    <property type="match status" value="1"/>
</dbReference>
<keyword evidence="9" id="KW-0762">Sugar transport</keyword>
<evidence type="ECO:0000256" key="10">
    <source>
        <dbReference type="ARBA" id="ARBA00022679"/>
    </source>
</evidence>
<evidence type="ECO:0000256" key="8">
    <source>
        <dbReference type="ARBA" id="ARBA00022553"/>
    </source>
</evidence>
<dbReference type="InterPro" id="IPR013014">
    <property type="entry name" value="PTS_EIIC_2"/>
</dbReference>
<dbReference type="Pfam" id="PF02378">
    <property type="entry name" value="PTS_EIIC"/>
    <property type="match status" value="1"/>
</dbReference>
<evidence type="ECO:0000256" key="5">
    <source>
        <dbReference type="ARBA" id="ARBA00021825"/>
    </source>
</evidence>
<protein>
    <recommendedName>
        <fullName evidence="5">PTS system mannitol-specific EIICB component</fullName>
        <ecNumber evidence="4">2.7.1.197</ecNumber>
    </recommendedName>
    <alternativeName>
        <fullName evidence="15">EIICB-Mtl</fullName>
    </alternativeName>
</protein>
<dbReference type="Pfam" id="PF02302">
    <property type="entry name" value="PTS_IIB"/>
    <property type="match status" value="1"/>
</dbReference>
<dbReference type="InterPro" id="IPR050893">
    <property type="entry name" value="Sugar_PTS"/>
</dbReference>
<feature type="domain" description="PTS EIIC type-2" evidence="18">
    <location>
        <begin position="29"/>
        <end position="361"/>
    </location>
</feature>
<comment type="function">
    <text evidence="2">The phosphoenolpyruvate-dependent sugar phosphotransferase system (sugar PTS), a major carbohydrate active transport system, catalyzes the phosphorylation of incoming sugar substrates concomitantly with their translocation across the cell membrane. The enzyme II CmtAB PTS system is involved in D-mannitol transport.</text>
</comment>
<keyword evidence="7" id="KW-1003">Cell membrane</keyword>
<dbReference type="Proteomes" id="UP001596022">
    <property type="component" value="Unassembled WGS sequence"/>
</dbReference>
<feature type="transmembrane region" description="Helical" evidence="16">
    <location>
        <begin position="151"/>
        <end position="175"/>
    </location>
</feature>
<proteinExistence type="predicted"/>
<evidence type="ECO:0000256" key="1">
    <source>
        <dbReference type="ARBA" id="ARBA00001655"/>
    </source>
</evidence>
<feature type="transmembrane region" description="Helical" evidence="16">
    <location>
        <begin position="93"/>
        <end position="117"/>
    </location>
</feature>
<evidence type="ECO:0000256" key="16">
    <source>
        <dbReference type="SAM" id="Phobius"/>
    </source>
</evidence>
<evidence type="ECO:0000256" key="2">
    <source>
        <dbReference type="ARBA" id="ARBA00002434"/>
    </source>
</evidence>
<evidence type="ECO:0000256" key="4">
    <source>
        <dbReference type="ARBA" id="ARBA00011909"/>
    </source>
</evidence>
<evidence type="ECO:0000313" key="19">
    <source>
        <dbReference type="EMBL" id="MFC4620305.1"/>
    </source>
</evidence>
<dbReference type="InterPro" id="IPR003501">
    <property type="entry name" value="PTS_EIIB_2/3"/>
</dbReference>
<evidence type="ECO:0000256" key="7">
    <source>
        <dbReference type="ARBA" id="ARBA00022475"/>
    </source>
</evidence>
<dbReference type="InterPro" id="IPR003352">
    <property type="entry name" value="PTS_EIIC"/>
</dbReference>
<dbReference type="SUPFAM" id="SSF52794">
    <property type="entry name" value="PTS system IIB component-like"/>
    <property type="match status" value="1"/>
</dbReference>
<sequence>MKPVSNVLSIWRLRGGKKVATLRVKAQNFGSKLSGMILPNLGAFMAWGFITAIGIATGNDLLKSLIAPMLNYLLTLLIAIAGGKMVYGYRGSVIAAIATIGLIIGSDITMFIGAMIMGPLSAWILKKVDGLIEKKIPTGFELLINNLTSGIIGAILAFLGVVAIAPAIHSITGVLASGVNFLMEYKLLPLTAIIIEPAKILFLNNAIGQGILTPLGLTQVGDAGKSVLFLLESNPGPGLGILLAFMLFSKGNSRGTAYGASIIHFFGGIHEIYFPFVLMKPILVIPLILGGITGTLIFTLFHVGLVGVASPGSIITISIMSAMGDHLQIYLGILAACLVTFVTAAPIVKRMQTNDDQLMNAATEMEKLKGKESRVSSVFGKNTASSEFDFSKVTKIAYACDAGLGSSAMGASILQKKINKAGLNGIDVFHISVQNLPAECDLIITHQSLMDRVKEKQPDAYHIEIVDYLNAPQYDELVNQLKAARAS</sequence>
<dbReference type="InterPro" id="IPR013011">
    <property type="entry name" value="PTS_EIIB_2"/>
</dbReference>
<evidence type="ECO:0000256" key="3">
    <source>
        <dbReference type="ARBA" id="ARBA00004651"/>
    </source>
</evidence>
<dbReference type="PANTHER" id="PTHR30181:SF2">
    <property type="entry name" value="PTS SYSTEM MANNITOL-SPECIFIC EIICBA COMPONENT"/>
    <property type="match status" value="1"/>
</dbReference>
<keyword evidence="10" id="KW-0808">Transferase</keyword>
<evidence type="ECO:0000313" key="20">
    <source>
        <dbReference type="Proteomes" id="UP001596022"/>
    </source>
</evidence>
<evidence type="ECO:0000259" key="17">
    <source>
        <dbReference type="PROSITE" id="PS51099"/>
    </source>
</evidence>
<evidence type="ECO:0000256" key="12">
    <source>
        <dbReference type="ARBA" id="ARBA00022692"/>
    </source>
</evidence>
<keyword evidence="20" id="KW-1185">Reference proteome</keyword>
<dbReference type="Gene3D" id="3.40.50.2300">
    <property type="match status" value="1"/>
</dbReference>
<dbReference type="EC" id="2.7.1.197" evidence="4"/>
<feature type="transmembrane region" description="Helical" evidence="16">
    <location>
        <begin position="329"/>
        <end position="348"/>
    </location>
</feature>
<evidence type="ECO:0000256" key="15">
    <source>
        <dbReference type="ARBA" id="ARBA00033349"/>
    </source>
</evidence>
<dbReference type="PANTHER" id="PTHR30181">
    <property type="entry name" value="MANNITOL PERMEASE IIC COMPONENT"/>
    <property type="match status" value="1"/>
</dbReference>
<name>A0ABV9GUD0_9BACL</name>
<evidence type="ECO:0000256" key="9">
    <source>
        <dbReference type="ARBA" id="ARBA00022597"/>
    </source>
</evidence>
<feature type="transmembrane region" description="Helical" evidence="16">
    <location>
        <begin position="33"/>
        <end position="55"/>
    </location>
</feature>
<dbReference type="EMBL" id="JBHSFW010000019">
    <property type="protein sequence ID" value="MFC4620305.1"/>
    <property type="molecule type" value="Genomic_DNA"/>
</dbReference>
<keyword evidence="13 16" id="KW-1133">Transmembrane helix</keyword>
<keyword evidence="8" id="KW-0597">Phosphoprotein</keyword>
<comment type="subcellular location">
    <subcellularLocation>
        <location evidence="3">Cell membrane</location>
        <topology evidence="3">Multi-pass membrane protein</topology>
    </subcellularLocation>
</comment>
<organism evidence="19 20">
    <name type="scientific">Camelliibacillus cellulosilyticus</name>
    <dbReference type="NCBI Taxonomy" id="2174486"/>
    <lineage>
        <taxon>Bacteria</taxon>
        <taxon>Bacillati</taxon>
        <taxon>Bacillota</taxon>
        <taxon>Bacilli</taxon>
        <taxon>Bacillales</taxon>
        <taxon>Sporolactobacillaceae</taxon>
        <taxon>Camelliibacillus</taxon>
    </lineage>
</organism>
<evidence type="ECO:0000256" key="11">
    <source>
        <dbReference type="ARBA" id="ARBA00022683"/>
    </source>
</evidence>
<feature type="transmembrane region" description="Helical" evidence="16">
    <location>
        <begin position="282"/>
        <end position="308"/>
    </location>
</feature>
<keyword evidence="11" id="KW-0598">Phosphotransferase system</keyword>
<evidence type="ECO:0000256" key="6">
    <source>
        <dbReference type="ARBA" id="ARBA00022448"/>
    </source>
</evidence>
<reference evidence="20" key="1">
    <citation type="journal article" date="2019" name="Int. J. Syst. Evol. Microbiol.">
        <title>The Global Catalogue of Microorganisms (GCM) 10K type strain sequencing project: providing services to taxonomists for standard genome sequencing and annotation.</title>
        <authorList>
            <consortium name="The Broad Institute Genomics Platform"/>
            <consortium name="The Broad Institute Genome Sequencing Center for Infectious Disease"/>
            <person name="Wu L."/>
            <person name="Ma J."/>
        </authorList>
    </citation>
    <scope>NUCLEOTIDE SEQUENCE [LARGE SCALE GENOMIC DNA]</scope>
    <source>
        <strain evidence="20">CGMCC 1.16306</strain>
    </source>
</reference>
<evidence type="ECO:0000256" key="14">
    <source>
        <dbReference type="ARBA" id="ARBA00023136"/>
    </source>
</evidence>
<dbReference type="InterPro" id="IPR036095">
    <property type="entry name" value="PTS_EIIB-like_sf"/>
</dbReference>
<evidence type="ECO:0000256" key="13">
    <source>
        <dbReference type="ARBA" id="ARBA00022989"/>
    </source>
</evidence>
<dbReference type="PROSITE" id="PS51104">
    <property type="entry name" value="PTS_EIIC_TYPE_2"/>
    <property type="match status" value="1"/>
</dbReference>
<keyword evidence="6" id="KW-0813">Transport</keyword>